<dbReference type="SUPFAM" id="SSF51206">
    <property type="entry name" value="cAMP-binding domain-like"/>
    <property type="match status" value="2"/>
</dbReference>
<gene>
    <name evidence="3" type="ORF">C0Q70_13274</name>
</gene>
<evidence type="ECO:0000259" key="2">
    <source>
        <dbReference type="PROSITE" id="PS50042"/>
    </source>
</evidence>
<dbReference type="Gene3D" id="2.60.120.10">
    <property type="entry name" value="Jelly Rolls"/>
    <property type="match status" value="2"/>
</dbReference>
<dbReference type="InterPro" id="IPR018488">
    <property type="entry name" value="cNMP-bd_CS"/>
</dbReference>
<sequence length="415" mass="46637">MWSQARESLGTFPLDLTDDSEPPFRRQVQKRCVWLVSVGQVRDVLSLMSGTSTSTWKRHSNGVDAGESCGSHHSDTRGALHPAMETVLPWLQRRSQKLMDMERETLMEILQNCSYEKAAKDDIIVKQGEKGDKFYIIISGRTSVYIDVTKSDDDPFEERGYQRPKLLVKSAQSDAALEHAGKGAKRNKTSSRDVLGKFISHLETGKTFGEIALLSTDAIRNATVVADEDTDLLVINRILFNRCVKAKEEAIYKEKVEFVSQHKLFRSWSVKLRRLLEMSLKKEVCPQGTVLMRQGQPPPGLIFILSSYISYNLLYVASGVAQVCMEPLHHEEQFPELWAPVGSVRSKNQVPSGWRPGSTRNKTTPQVAVRRRQGYAAAERRMMGRRVNLCCVGPNDILGAHPSTLSSRIGQNYAN</sequence>
<dbReference type="PROSITE" id="PS50042">
    <property type="entry name" value="CNMP_BINDING_3"/>
    <property type="match status" value="1"/>
</dbReference>
<keyword evidence="4" id="KW-1185">Reference proteome</keyword>
<dbReference type="PANTHER" id="PTHR23011:SF28">
    <property type="entry name" value="CYCLIC NUCLEOTIDE-BINDING DOMAIN CONTAINING PROTEIN"/>
    <property type="match status" value="1"/>
</dbReference>
<dbReference type="OrthoDB" id="2021138at2759"/>
<comment type="caution">
    <text evidence="3">The sequence shown here is derived from an EMBL/GenBank/DDBJ whole genome shotgun (WGS) entry which is preliminary data.</text>
</comment>
<dbReference type="AlphaFoldDB" id="A0A2T7NWR8"/>
<evidence type="ECO:0000256" key="1">
    <source>
        <dbReference type="SAM" id="MobiDB-lite"/>
    </source>
</evidence>
<dbReference type="STRING" id="400727.A0A2T7NWR8"/>
<feature type="region of interest" description="Disordered" evidence="1">
    <location>
        <begin position="56"/>
        <end position="78"/>
    </location>
</feature>
<organism evidence="3 4">
    <name type="scientific">Pomacea canaliculata</name>
    <name type="common">Golden apple snail</name>
    <dbReference type="NCBI Taxonomy" id="400727"/>
    <lineage>
        <taxon>Eukaryota</taxon>
        <taxon>Metazoa</taxon>
        <taxon>Spiralia</taxon>
        <taxon>Lophotrochozoa</taxon>
        <taxon>Mollusca</taxon>
        <taxon>Gastropoda</taxon>
        <taxon>Caenogastropoda</taxon>
        <taxon>Architaenioglossa</taxon>
        <taxon>Ampullarioidea</taxon>
        <taxon>Ampullariidae</taxon>
        <taxon>Pomacea</taxon>
    </lineage>
</organism>
<accession>A0A2T7NWR8</accession>
<reference evidence="3 4" key="1">
    <citation type="submission" date="2018-04" db="EMBL/GenBank/DDBJ databases">
        <title>The genome of golden apple snail Pomacea canaliculata provides insight into stress tolerance and invasive adaptation.</title>
        <authorList>
            <person name="Liu C."/>
            <person name="Liu B."/>
            <person name="Ren Y."/>
            <person name="Zhang Y."/>
            <person name="Wang H."/>
            <person name="Li S."/>
            <person name="Jiang F."/>
            <person name="Yin L."/>
            <person name="Zhang G."/>
            <person name="Qian W."/>
            <person name="Fan W."/>
        </authorList>
    </citation>
    <scope>NUCLEOTIDE SEQUENCE [LARGE SCALE GENOMIC DNA]</scope>
    <source>
        <strain evidence="3">SZHN2017</strain>
        <tissue evidence="3">Muscle</tissue>
    </source>
</reference>
<dbReference type="InterPro" id="IPR018490">
    <property type="entry name" value="cNMP-bd_dom_sf"/>
</dbReference>
<name>A0A2T7NWR8_POMCA</name>
<proteinExistence type="predicted"/>
<dbReference type="InterPro" id="IPR014710">
    <property type="entry name" value="RmlC-like_jellyroll"/>
</dbReference>
<dbReference type="Pfam" id="PF00027">
    <property type="entry name" value="cNMP_binding"/>
    <property type="match status" value="1"/>
</dbReference>
<evidence type="ECO:0000313" key="4">
    <source>
        <dbReference type="Proteomes" id="UP000245119"/>
    </source>
</evidence>
<dbReference type="PRINTS" id="PR00103">
    <property type="entry name" value="CAMPKINASE"/>
</dbReference>
<feature type="domain" description="Cyclic nucleotide-binding" evidence="2">
    <location>
        <begin position="94"/>
        <end position="261"/>
    </location>
</feature>
<evidence type="ECO:0000313" key="3">
    <source>
        <dbReference type="EMBL" id="PVD25615.1"/>
    </source>
</evidence>
<dbReference type="Proteomes" id="UP000245119">
    <property type="component" value="Linkage Group LG8"/>
</dbReference>
<dbReference type="EMBL" id="PZQS01000008">
    <property type="protein sequence ID" value="PVD25615.1"/>
    <property type="molecule type" value="Genomic_DNA"/>
</dbReference>
<dbReference type="SMART" id="SM00100">
    <property type="entry name" value="cNMP"/>
    <property type="match status" value="1"/>
</dbReference>
<dbReference type="CDD" id="cd00038">
    <property type="entry name" value="CAP_ED"/>
    <property type="match status" value="1"/>
</dbReference>
<dbReference type="PANTHER" id="PTHR23011">
    <property type="entry name" value="CYCLIC NUCLEOTIDE-BINDING DOMAIN CONTAINING PROTEIN"/>
    <property type="match status" value="1"/>
</dbReference>
<protein>
    <recommendedName>
        <fullName evidence="2">Cyclic nucleotide-binding domain-containing protein</fullName>
    </recommendedName>
</protein>
<dbReference type="InterPro" id="IPR000595">
    <property type="entry name" value="cNMP-bd_dom"/>
</dbReference>
<dbReference type="PROSITE" id="PS00888">
    <property type="entry name" value="CNMP_BINDING_1"/>
    <property type="match status" value="1"/>
</dbReference>